<evidence type="ECO:0000313" key="1">
    <source>
        <dbReference type="EMBL" id="SFG17554.1"/>
    </source>
</evidence>
<reference evidence="2" key="1">
    <citation type="submission" date="2016-10" db="EMBL/GenBank/DDBJ databases">
        <authorList>
            <person name="Varghese N."/>
            <person name="Submissions S."/>
        </authorList>
    </citation>
    <scope>NUCLEOTIDE SEQUENCE [LARGE SCALE GENOMIC DNA]</scope>
    <source>
        <strain evidence="2">CGMCC 1.7739</strain>
    </source>
</reference>
<name>A0A1I2PNE0_9EURY</name>
<evidence type="ECO:0000313" key="2">
    <source>
        <dbReference type="Proteomes" id="UP000198876"/>
    </source>
</evidence>
<dbReference type="STRING" id="553467.SAMN04488063_1663"/>
<protein>
    <recommendedName>
        <fullName evidence="3">CDP-Glycerol:Poly(Glycerophosphate) glycerophosphotransferase</fullName>
    </recommendedName>
</protein>
<organism evidence="1 2">
    <name type="scientific">Halopelagius inordinatus</name>
    <dbReference type="NCBI Taxonomy" id="553467"/>
    <lineage>
        <taxon>Archaea</taxon>
        <taxon>Methanobacteriati</taxon>
        <taxon>Methanobacteriota</taxon>
        <taxon>Stenosarchaea group</taxon>
        <taxon>Halobacteria</taxon>
        <taxon>Halobacteriales</taxon>
        <taxon>Haloferacaceae</taxon>
    </lineage>
</organism>
<keyword evidence="2" id="KW-1185">Reference proteome</keyword>
<sequence>MEETYKDISERFLTLEEDLNLFESRIDGVRFWEYIRSEVHQEILERTGLIGRVHTEKGVTVRERLKGVYLWARNLVYKSSFFGEERDMLFFGHPRRKLEEDGLWWDLYCDPILDTLELDYRYIEYDYQLDHASPAKTEDRDFVDFINYSGTIWKTVRPNTLSEGDAKLLETVSEEIENRFDCSIDIEGKVRDALADREVTYPLYKLLLRRVDPEVVITVVSYGKESFIEACDAYDVPVVELQHGTINQYHMGYSFRGERTKRTFPDYFFSFGSFWTGSVELPLPKSHIFDIGYPYLEGQFRKYSGVEPTGSIIFISQGSIGERLSKFALEVNELVGAEREVVYKLHPGEYDRWRDEYPWLVDSDITVVDEERPSLYRLFAEAAVQVGVYSTAVYEGMIFELQTYLVDLPGVEYMEGLLTEDHVKLVGEPSEVVVNGDGSREFDVDRYFTPNPINNFNEALDAILRKENQS</sequence>
<dbReference type="Proteomes" id="UP000198876">
    <property type="component" value="Unassembled WGS sequence"/>
</dbReference>
<accession>A0A1I2PNE0</accession>
<proteinExistence type="predicted"/>
<gene>
    <name evidence="1" type="ORF">SAMN04488063_1663</name>
</gene>
<dbReference type="AlphaFoldDB" id="A0A1I2PNE0"/>
<evidence type="ECO:0008006" key="3">
    <source>
        <dbReference type="Google" id="ProtNLM"/>
    </source>
</evidence>
<dbReference type="EMBL" id="FOOQ01000001">
    <property type="protein sequence ID" value="SFG17554.1"/>
    <property type="molecule type" value="Genomic_DNA"/>
</dbReference>